<dbReference type="PANTHER" id="PTHR46300:SF7">
    <property type="entry name" value="P450, PUTATIVE (EUROFUNG)-RELATED"/>
    <property type="match status" value="1"/>
</dbReference>
<dbReference type="GO" id="GO:0005506">
    <property type="term" value="F:iron ion binding"/>
    <property type="evidence" value="ECO:0007669"/>
    <property type="project" value="InterPro"/>
</dbReference>
<dbReference type="Pfam" id="PF00067">
    <property type="entry name" value="p450"/>
    <property type="match status" value="2"/>
</dbReference>
<sequence length="364" mass="40195">MIDLMGWDWNTAMIPYSERWRMHRRMLNQNFRAKAALEFRPRQASNAADLVRRLSEDPKDFVQHIRTFAASVSMAIAYGHEVTSTSDHLVDIADRAFAMLSGAVFPGVMAVNTLPFPAPRNDLQNTESWFQETGCAPASLATMLMRANEVNSTGNAHDEAAKEVSAIAYAAGADTTVSALSTAILALLLHPEVQQRAQREIDSTVGRERLPSFDDRAELPYVSAVCKEVLRWQVVANLGVPRASLADDVYEGMFIPKGTQIFPNVWAMLHDSEKYPEPEAFKPERFLTPEGKLNNDNVDAAFGFGRRAKDEQGNDVPVDIVYSNGMVRGGVMLAGMTKLGDTTHEEQRASSGISTLQDYLRGVA</sequence>
<dbReference type="InterPro" id="IPR036396">
    <property type="entry name" value="Cyt_P450_sf"/>
</dbReference>
<dbReference type="InterPro" id="IPR001128">
    <property type="entry name" value="Cyt_P450"/>
</dbReference>
<reference evidence="9 10" key="1">
    <citation type="submission" date="2019-02" db="EMBL/GenBank/DDBJ databases">
        <title>Genome sequencing of the rare red list fungi Hericium alpestre (H. flagellum).</title>
        <authorList>
            <person name="Buettner E."/>
            <person name="Kellner H."/>
        </authorList>
    </citation>
    <scope>NUCLEOTIDE SEQUENCE [LARGE SCALE GENOMIC DNA]</scope>
    <source>
        <strain evidence="9 10">DSM 108284</strain>
    </source>
</reference>
<dbReference type="GO" id="GO:0016705">
    <property type="term" value="F:oxidoreductase activity, acting on paired donors, with incorporation or reduction of molecular oxygen"/>
    <property type="evidence" value="ECO:0007669"/>
    <property type="project" value="InterPro"/>
</dbReference>
<organism evidence="9 10">
    <name type="scientific">Hericium alpestre</name>
    <dbReference type="NCBI Taxonomy" id="135208"/>
    <lineage>
        <taxon>Eukaryota</taxon>
        <taxon>Fungi</taxon>
        <taxon>Dikarya</taxon>
        <taxon>Basidiomycota</taxon>
        <taxon>Agaricomycotina</taxon>
        <taxon>Agaricomycetes</taxon>
        <taxon>Russulales</taxon>
        <taxon>Hericiaceae</taxon>
        <taxon>Hericium</taxon>
    </lineage>
</organism>
<proteinExistence type="inferred from homology"/>
<comment type="caution">
    <text evidence="9">The sequence shown here is derived from an EMBL/GenBank/DDBJ whole genome shotgun (WGS) entry which is preliminary data.</text>
</comment>
<keyword evidence="6" id="KW-0560">Oxidoreductase</keyword>
<keyword evidence="8" id="KW-0503">Monooxygenase</keyword>
<comment type="similarity">
    <text evidence="3">Belongs to the cytochrome P450 family.</text>
</comment>
<evidence type="ECO:0008006" key="11">
    <source>
        <dbReference type="Google" id="ProtNLM"/>
    </source>
</evidence>
<dbReference type="GO" id="GO:0020037">
    <property type="term" value="F:heme binding"/>
    <property type="evidence" value="ECO:0007669"/>
    <property type="project" value="InterPro"/>
</dbReference>
<comment type="cofactor">
    <cofactor evidence="1">
        <name>heme</name>
        <dbReference type="ChEBI" id="CHEBI:30413"/>
    </cofactor>
</comment>
<dbReference type="GO" id="GO:0004497">
    <property type="term" value="F:monooxygenase activity"/>
    <property type="evidence" value="ECO:0007669"/>
    <property type="project" value="UniProtKB-KW"/>
</dbReference>
<dbReference type="STRING" id="135208.A0A4Z0AAE0"/>
<dbReference type="Gene3D" id="1.10.630.10">
    <property type="entry name" value="Cytochrome P450"/>
    <property type="match status" value="1"/>
</dbReference>
<keyword evidence="7" id="KW-0408">Iron</keyword>
<comment type="pathway">
    <text evidence="2">Secondary metabolite biosynthesis.</text>
</comment>
<dbReference type="Proteomes" id="UP000298061">
    <property type="component" value="Unassembled WGS sequence"/>
</dbReference>
<dbReference type="EMBL" id="SFCI01000103">
    <property type="protein sequence ID" value="TFY82498.1"/>
    <property type="molecule type" value="Genomic_DNA"/>
</dbReference>
<evidence type="ECO:0000256" key="4">
    <source>
        <dbReference type="ARBA" id="ARBA00022617"/>
    </source>
</evidence>
<keyword evidence="4" id="KW-0349">Heme</keyword>
<dbReference type="AlphaFoldDB" id="A0A4Z0AAE0"/>
<dbReference type="InterPro" id="IPR050364">
    <property type="entry name" value="Cytochrome_P450_fung"/>
</dbReference>
<evidence type="ECO:0000256" key="3">
    <source>
        <dbReference type="ARBA" id="ARBA00010617"/>
    </source>
</evidence>
<gene>
    <name evidence="9" type="ORF">EWM64_g1513</name>
</gene>
<evidence type="ECO:0000256" key="1">
    <source>
        <dbReference type="ARBA" id="ARBA00001971"/>
    </source>
</evidence>
<dbReference type="InterPro" id="IPR002401">
    <property type="entry name" value="Cyt_P450_E_grp-I"/>
</dbReference>
<evidence type="ECO:0000256" key="8">
    <source>
        <dbReference type="ARBA" id="ARBA00023033"/>
    </source>
</evidence>
<evidence type="ECO:0000313" key="10">
    <source>
        <dbReference type="Proteomes" id="UP000298061"/>
    </source>
</evidence>
<dbReference type="OrthoDB" id="2789670at2759"/>
<dbReference type="SUPFAM" id="SSF48264">
    <property type="entry name" value="Cytochrome P450"/>
    <property type="match status" value="1"/>
</dbReference>
<keyword evidence="10" id="KW-1185">Reference proteome</keyword>
<accession>A0A4Z0AAE0</accession>
<evidence type="ECO:0000256" key="7">
    <source>
        <dbReference type="ARBA" id="ARBA00023004"/>
    </source>
</evidence>
<protein>
    <recommendedName>
        <fullName evidence="11">Cytochrome P450</fullName>
    </recommendedName>
</protein>
<keyword evidence="5" id="KW-0479">Metal-binding</keyword>
<dbReference type="PRINTS" id="PR00463">
    <property type="entry name" value="EP450I"/>
</dbReference>
<evidence type="ECO:0000256" key="5">
    <source>
        <dbReference type="ARBA" id="ARBA00022723"/>
    </source>
</evidence>
<evidence type="ECO:0000313" key="9">
    <source>
        <dbReference type="EMBL" id="TFY82498.1"/>
    </source>
</evidence>
<name>A0A4Z0AAE0_9AGAM</name>
<dbReference type="PANTHER" id="PTHR46300">
    <property type="entry name" value="P450, PUTATIVE (EUROFUNG)-RELATED-RELATED"/>
    <property type="match status" value="1"/>
</dbReference>
<evidence type="ECO:0000256" key="2">
    <source>
        <dbReference type="ARBA" id="ARBA00005179"/>
    </source>
</evidence>
<evidence type="ECO:0000256" key="6">
    <source>
        <dbReference type="ARBA" id="ARBA00023002"/>
    </source>
</evidence>